<gene>
    <name evidence="3" type="ORF">CP977_10635</name>
    <name evidence="2" type="ORF">GCM10010497_50670</name>
</gene>
<dbReference type="Proteomes" id="UP000326029">
    <property type="component" value="Chromosome"/>
</dbReference>
<dbReference type="Proteomes" id="UP000642014">
    <property type="component" value="Unassembled WGS sequence"/>
</dbReference>
<evidence type="ECO:0000313" key="3">
    <source>
        <dbReference type="EMBL" id="QEV32579.1"/>
    </source>
</evidence>
<accession>A0AAV4KTC8</accession>
<evidence type="ECO:0000313" key="5">
    <source>
        <dbReference type="Proteomes" id="UP000642014"/>
    </source>
</evidence>
<dbReference type="EMBL" id="BMSJ01000010">
    <property type="protein sequence ID" value="GGR41284.1"/>
    <property type="molecule type" value="Genomic_DNA"/>
</dbReference>
<evidence type="ECO:0000313" key="4">
    <source>
        <dbReference type="Proteomes" id="UP000326029"/>
    </source>
</evidence>
<dbReference type="GeneID" id="95454226"/>
<feature type="signal peptide" evidence="1">
    <location>
        <begin position="1"/>
        <end position="20"/>
    </location>
</feature>
<keyword evidence="4" id="KW-1185">Reference proteome</keyword>
<dbReference type="PROSITE" id="PS51257">
    <property type="entry name" value="PROKAR_LIPOPROTEIN"/>
    <property type="match status" value="1"/>
</dbReference>
<evidence type="ECO:0000313" key="2">
    <source>
        <dbReference type="EMBL" id="GGR41284.1"/>
    </source>
</evidence>
<reference evidence="2" key="3">
    <citation type="submission" date="2023-08" db="EMBL/GenBank/DDBJ databases">
        <authorList>
            <person name="Sun Q."/>
            <person name="Ohkuma M."/>
        </authorList>
    </citation>
    <scope>NUCLEOTIDE SEQUENCE</scope>
    <source>
        <strain evidence="2">JCM 4205</strain>
    </source>
</reference>
<reference evidence="3 4" key="2">
    <citation type="submission" date="2017-09" db="EMBL/GenBank/DDBJ databases">
        <authorList>
            <person name="Lee N."/>
            <person name="Cho B.-K."/>
        </authorList>
    </citation>
    <scope>NUCLEOTIDE SEQUENCE [LARGE SCALE GENOMIC DNA]</scope>
    <source>
        <strain evidence="3 4">ATCC 19740</strain>
    </source>
</reference>
<proteinExistence type="predicted"/>
<sequence length="404" mass="42624">MISRLARTAALPLALLLVTACDGGGEKDAQPKAEPTRHPVFDQPLDRQVFLALRETQKAGSASFTQTVSFGSAKGTAVQTLSGRLDFAKGAGEAGVKWQVPEKYSAEVRKTLLGTTPGRAPGTASTGFLVDRQRIHYRAASSGYWLRYDAADTLATGDGTDPIGHLRGSESPVGGTLLEGVGGADAKARQDGPAEGRTYRAEMPFSTGWTMFPADLRKELAAEMGTNALQAGFPLTVSVDREGRITHGRADLSRLLRKSGALADVTSLTMDLTLTGFGASKPTAAPTGNVRKAADAVLPMRDVKSGGCVDFDSGRRAAHVVVDVPCSGPYDARVFTQIPLRPGATPAETQERADIACAVARDMAGPAWLPKSPEIWAWWTPARVSGPGGKDLVTCYLTTKRGDS</sequence>
<feature type="chain" id="PRO_5043517518" description="Septum formation-related domain-containing protein" evidence="1">
    <location>
        <begin position="21"/>
        <end position="404"/>
    </location>
</feature>
<name>A0AAV4KTC8_9ACTN</name>
<evidence type="ECO:0008006" key="6">
    <source>
        <dbReference type="Google" id="ProtNLM"/>
    </source>
</evidence>
<dbReference type="EMBL" id="CP023693">
    <property type="protein sequence ID" value="QEV32579.1"/>
    <property type="molecule type" value="Genomic_DNA"/>
</dbReference>
<organism evidence="2 5">
    <name type="scientific">Streptomyces cinereoruber</name>
    <dbReference type="NCBI Taxonomy" id="67260"/>
    <lineage>
        <taxon>Bacteria</taxon>
        <taxon>Bacillati</taxon>
        <taxon>Actinomycetota</taxon>
        <taxon>Actinomycetes</taxon>
        <taxon>Kitasatosporales</taxon>
        <taxon>Streptomycetaceae</taxon>
        <taxon>Streptomyces</taxon>
    </lineage>
</organism>
<protein>
    <recommendedName>
        <fullName evidence="6">Septum formation-related domain-containing protein</fullName>
    </recommendedName>
</protein>
<keyword evidence="1" id="KW-0732">Signal</keyword>
<dbReference type="AlphaFoldDB" id="A0AAV4KTC8"/>
<evidence type="ECO:0000256" key="1">
    <source>
        <dbReference type="SAM" id="SignalP"/>
    </source>
</evidence>
<reference evidence="2 5" key="1">
    <citation type="journal article" date="2014" name="Int. J. Syst. Evol. Microbiol.">
        <title>Complete genome sequence of Corynebacterium casei LMG S-19264T (=DSM 44701T), isolated from a smear-ripened cheese.</title>
        <authorList>
            <consortium name="US DOE Joint Genome Institute (JGI-PGF)"/>
            <person name="Walter F."/>
            <person name="Albersmeier A."/>
            <person name="Kalinowski J."/>
            <person name="Ruckert C."/>
        </authorList>
    </citation>
    <scope>NUCLEOTIDE SEQUENCE [LARGE SCALE GENOMIC DNA]</scope>
    <source>
        <strain evidence="2 5">JCM 4205</strain>
    </source>
</reference>
<dbReference type="RefSeq" id="WP_152369982.1">
    <property type="nucleotide sequence ID" value="NZ_BMSJ01000010.1"/>
</dbReference>